<dbReference type="Gramene" id="OE9A113954T1">
    <property type="protein sequence ID" value="OE9A113954C1"/>
    <property type="gene ID" value="OE9A113954"/>
</dbReference>
<evidence type="ECO:0000313" key="2">
    <source>
        <dbReference type="EMBL" id="CAA2935120.1"/>
    </source>
</evidence>
<accession>A0A8S0PBA9</accession>
<proteinExistence type="predicted"/>
<reference evidence="2 3" key="1">
    <citation type="submission" date="2019-12" db="EMBL/GenBank/DDBJ databases">
        <authorList>
            <person name="Alioto T."/>
            <person name="Alioto T."/>
            <person name="Gomez Garrido J."/>
        </authorList>
    </citation>
    <scope>NUCLEOTIDE SEQUENCE [LARGE SCALE GENOMIC DNA]</scope>
</reference>
<gene>
    <name evidence="2" type="ORF">OLEA9_A113954</name>
</gene>
<feature type="signal peptide" evidence="1">
    <location>
        <begin position="1"/>
        <end position="24"/>
    </location>
</feature>
<evidence type="ECO:0000256" key="1">
    <source>
        <dbReference type="SAM" id="SignalP"/>
    </source>
</evidence>
<feature type="chain" id="PRO_5035719384" evidence="1">
    <location>
        <begin position="25"/>
        <end position="113"/>
    </location>
</feature>
<name>A0A8S0PBA9_OLEEU</name>
<dbReference type="EMBL" id="CACTIH010000022">
    <property type="protein sequence ID" value="CAA2935120.1"/>
    <property type="molecule type" value="Genomic_DNA"/>
</dbReference>
<keyword evidence="1" id="KW-0732">Signal</keyword>
<protein>
    <submittedName>
        <fullName evidence="2">Uncharacterized protein</fullName>
    </submittedName>
</protein>
<dbReference type="AlphaFoldDB" id="A0A8S0PBA9"/>
<keyword evidence="3" id="KW-1185">Reference proteome</keyword>
<organism evidence="2 3">
    <name type="scientific">Olea europaea subsp. europaea</name>
    <dbReference type="NCBI Taxonomy" id="158383"/>
    <lineage>
        <taxon>Eukaryota</taxon>
        <taxon>Viridiplantae</taxon>
        <taxon>Streptophyta</taxon>
        <taxon>Embryophyta</taxon>
        <taxon>Tracheophyta</taxon>
        <taxon>Spermatophyta</taxon>
        <taxon>Magnoliopsida</taxon>
        <taxon>eudicotyledons</taxon>
        <taxon>Gunneridae</taxon>
        <taxon>Pentapetalae</taxon>
        <taxon>asterids</taxon>
        <taxon>lamiids</taxon>
        <taxon>Lamiales</taxon>
        <taxon>Oleaceae</taxon>
        <taxon>Oleeae</taxon>
        <taxon>Olea</taxon>
    </lineage>
</organism>
<sequence length="113" mass="12167">MNRAIALKFILCSVLLVLYPRTESQWAPRSPPLPVNLPPLCASHPIIQAIGIGTDMNTDTQGKDIRKNVENMIVAGGSENLTVFVFVICSCACPDSLLGLCTITLSSLTKHAM</sequence>
<comment type="caution">
    <text evidence="2">The sequence shown here is derived from an EMBL/GenBank/DDBJ whole genome shotgun (WGS) entry which is preliminary data.</text>
</comment>
<evidence type="ECO:0000313" key="3">
    <source>
        <dbReference type="Proteomes" id="UP000594638"/>
    </source>
</evidence>
<dbReference type="Proteomes" id="UP000594638">
    <property type="component" value="Unassembled WGS sequence"/>
</dbReference>